<dbReference type="AlphaFoldDB" id="A0A409W7W0"/>
<dbReference type="STRING" id="231916.A0A409W7W0"/>
<reference evidence="2 3" key="1">
    <citation type="journal article" date="2018" name="Evol. Lett.">
        <title>Horizontal gene cluster transfer increased hallucinogenic mushroom diversity.</title>
        <authorList>
            <person name="Reynolds H.T."/>
            <person name="Vijayakumar V."/>
            <person name="Gluck-Thaler E."/>
            <person name="Korotkin H.B."/>
            <person name="Matheny P.B."/>
            <person name="Slot J.C."/>
        </authorList>
    </citation>
    <scope>NUCLEOTIDE SEQUENCE [LARGE SCALE GENOMIC DNA]</scope>
    <source>
        <strain evidence="2 3">SRW20</strain>
    </source>
</reference>
<organism evidence="2 3">
    <name type="scientific">Gymnopilus dilepis</name>
    <dbReference type="NCBI Taxonomy" id="231916"/>
    <lineage>
        <taxon>Eukaryota</taxon>
        <taxon>Fungi</taxon>
        <taxon>Dikarya</taxon>
        <taxon>Basidiomycota</taxon>
        <taxon>Agaricomycotina</taxon>
        <taxon>Agaricomycetes</taxon>
        <taxon>Agaricomycetidae</taxon>
        <taxon>Agaricales</taxon>
        <taxon>Agaricineae</taxon>
        <taxon>Hymenogastraceae</taxon>
        <taxon>Gymnopilus</taxon>
    </lineage>
</organism>
<dbReference type="InParanoid" id="A0A409W7W0"/>
<protein>
    <recommendedName>
        <fullName evidence="1">DUF4470 domain-containing protein</fullName>
    </recommendedName>
</protein>
<name>A0A409W7W0_9AGAR</name>
<dbReference type="Gene3D" id="1.25.40.10">
    <property type="entry name" value="Tetratricopeptide repeat domain"/>
    <property type="match status" value="1"/>
</dbReference>
<dbReference type="InterPro" id="IPR027974">
    <property type="entry name" value="DUF4470"/>
</dbReference>
<gene>
    <name evidence="2" type="ORF">CVT26_007812</name>
</gene>
<evidence type="ECO:0000259" key="1">
    <source>
        <dbReference type="Pfam" id="PF14737"/>
    </source>
</evidence>
<dbReference type="SUPFAM" id="SSF48452">
    <property type="entry name" value="TPR-like"/>
    <property type="match status" value="1"/>
</dbReference>
<accession>A0A409W7W0</accession>
<evidence type="ECO:0000313" key="3">
    <source>
        <dbReference type="Proteomes" id="UP000284706"/>
    </source>
</evidence>
<proteinExistence type="predicted"/>
<dbReference type="InterPro" id="IPR011990">
    <property type="entry name" value="TPR-like_helical_dom_sf"/>
</dbReference>
<evidence type="ECO:0000313" key="2">
    <source>
        <dbReference type="EMBL" id="PPQ74555.1"/>
    </source>
</evidence>
<dbReference type="Proteomes" id="UP000284706">
    <property type="component" value="Unassembled WGS sequence"/>
</dbReference>
<feature type="domain" description="DUF4470" evidence="1">
    <location>
        <begin position="192"/>
        <end position="309"/>
    </location>
</feature>
<comment type="caution">
    <text evidence="2">The sequence shown here is derived from an EMBL/GenBank/DDBJ whole genome shotgun (WGS) entry which is preliminary data.</text>
</comment>
<dbReference type="EMBL" id="NHYE01005332">
    <property type="protein sequence ID" value="PPQ74555.1"/>
    <property type="molecule type" value="Genomic_DNA"/>
</dbReference>
<keyword evidence="3" id="KW-1185">Reference proteome</keyword>
<dbReference type="Pfam" id="PF14737">
    <property type="entry name" value="DUF4470"/>
    <property type="match status" value="1"/>
</dbReference>
<sequence>MADALGQKAGIAYKSGDFVRAQELYAKASQLRPDEPKFTSNSSAAEYEAGRYLDCIKSVAQAWKKIDAKCVVDDLAVWEPFRLKLATRFFKANLHLQASTKDRISHLQGLGQVLEEDAKVFRAIEDYASHQEASSSDPKTKELLATWKELVRTRTSDSAIAQVPEQEAAEIRFRALPICKWPSDPILELYSFGHDHVLSLVEDLEQNTDFPPLHLSKLTDEERDGCLSFLFGGSGDGKCCCISRHVLGTLIDLSEKLAQDIQQKRKIPKIHMTLVDIHPVSLARVLMVLDLLRQLSECRDTPDRLELEAALSFLYVSIVVPDYSHELIMTVARELATKLSQNPVNAFPQWLHVHHSSIPAIIKVLDYWSNPLGKSTQKFIELHPGLDTVRDPRDPMLKFEQTLDAEPLFYKHLKIISPPEQFLSRHPALERLALAEQPTSTLLKAAKAEVWNTWKPNPTLFDRESTEHPDLNHPGGYPRIDTPARDVASALQMFCMMKGQMPEFSHGVVWISFISEFFRLATKALEDLGDNLVIEVVHADVISGVPRLVRGELGERPSHFPKEFLRAWLSNVPDYTHGFFNTVLYLLPHHPPRTSQALSPLVMSNCLYNTMLFKSIDEFCYTYTLLERQEFEQFLGCRLMFSPTPSNKQEEIWSHHILVPKPLPRPLFELPSKARLHQWLAHVLLCTLANGTPRPPSLRVDLPNNLLPFFRLLTQLREVGFPPHWLGEVVQNIVADTLVTDMKPYDGLLPIPPSAGKQTTGVPRKVHLKAWQMEMEAILATISPALPFHIALPQTFPPFGEIHTYRAPVEEIKPQFHPRYPHFGPISSPFVRVVGLVFWKPNPSFNADDVAKGVSRVIEGDPTLVDVQIVLGATKVDLREGIVEWRASKTWFEKMKIENWKLAAYRTDLRIAVSQPTSAEKWVDIEEKSK</sequence>
<dbReference type="OrthoDB" id="2423701at2759"/>